<dbReference type="Gene3D" id="3.90.550.10">
    <property type="entry name" value="Spore Coat Polysaccharide Biosynthesis Protein SpsA, Chain A"/>
    <property type="match status" value="1"/>
</dbReference>
<sequence length="258" mass="27552">MAEGAASVKVVIPARYGSSRLPGKPLADIAGTPMVIHVWRRAVQAAGGPSSVVIAVDDDRVADVAGAHGAQVLMTCGNHASGTERSAEVADRLGWDDTEIVVNLQGDEPLIPVDLIGRVAGALASTTDAEIATLACPFENNADISDPNLVKVVCDARGRACYFSRAPIPHDRTHGRPDLRHFPYLRHIGLYAYRVGTLRRLSGLPPAPMETIEHLEQLKALWHGMPILVERIAHAPPHGVDTPDDLAAMRRHVLGGPV</sequence>
<evidence type="ECO:0000256" key="2">
    <source>
        <dbReference type="ARBA" id="ARBA00022679"/>
    </source>
</evidence>
<dbReference type="SUPFAM" id="SSF53448">
    <property type="entry name" value="Nucleotide-diphospho-sugar transferases"/>
    <property type="match status" value="1"/>
</dbReference>
<dbReference type="InterPro" id="IPR004528">
    <property type="entry name" value="KdsB"/>
</dbReference>
<dbReference type="OrthoDB" id="9815559at2"/>
<dbReference type="GO" id="GO:0009103">
    <property type="term" value="P:lipopolysaccharide biosynthetic process"/>
    <property type="evidence" value="ECO:0007669"/>
    <property type="project" value="UniProtKB-UniRule"/>
</dbReference>
<evidence type="ECO:0000256" key="3">
    <source>
        <dbReference type="ARBA" id="ARBA00022695"/>
    </source>
</evidence>
<dbReference type="FunCoup" id="A0A3M0CV50">
    <property type="interactions" value="440"/>
</dbReference>
<dbReference type="RefSeq" id="WP_121937639.1">
    <property type="nucleotide sequence ID" value="NZ_REFR01000009.1"/>
</dbReference>
<keyword evidence="4 5" id="KW-0448">Lipopolysaccharide biosynthesis</keyword>
<comment type="function">
    <text evidence="5">Activates KDO (a required 8-carbon sugar) for incorporation into bacterial lipopolysaccharide in Gram-negative bacteria.</text>
</comment>
<name>A0A3M0CV50_9PROT</name>
<dbReference type="GO" id="GO:0016020">
    <property type="term" value="C:membrane"/>
    <property type="evidence" value="ECO:0007669"/>
    <property type="project" value="UniProtKB-SubCell"/>
</dbReference>
<dbReference type="PANTHER" id="PTHR42866:SF2">
    <property type="entry name" value="3-DEOXY-MANNO-OCTULOSONATE CYTIDYLYLTRANSFERASE, MITOCHONDRIAL"/>
    <property type="match status" value="1"/>
</dbReference>
<dbReference type="UniPathway" id="UPA00358">
    <property type="reaction ID" value="UER00476"/>
</dbReference>
<dbReference type="InParanoid" id="A0A3M0CV50"/>
<keyword evidence="5" id="KW-0963">Cytoplasm</keyword>
<organism evidence="6 7">
    <name type="scientific">Eilatimonas milleporae</name>
    <dbReference type="NCBI Taxonomy" id="911205"/>
    <lineage>
        <taxon>Bacteria</taxon>
        <taxon>Pseudomonadati</taxon>
        <taxon>Pseudomonadota</taxon>
        <taxon>Alphaproteobacteria</taxon>
        <taxon>Kordiimonadales</taxon>
        <taxon>Kordiimonadaceae</taxon>
        <taxon>Eilatimonas</taxon>
    </lineage>
</organism>
<dbReference type="InterPro" id="IPR029044">
    <property type="entry name" value="Nucleotide-diphossugar_trans"/>
</dbReference>
<dbReference type="NCBIfam" id="NF003952">
    <property type="entry name" value="PRK05450.1-5"/>
    <property type="match status" value="1"/>
</dbReference>
<evidence type="ECO:0000256" key="5">
    <source>
        <dbReference type="HAMAP-Rule" id="MF_00057"/>
    </source>
</evidence>
<dbReference type="GO" id="GO:0033468">
    <property type="term" value="P:CMP-keto-3-deoxy-D-manno-octulosonic acid biosynthetic process"/>
    <property type="evidence" value="ECO:0007669"/>
    <property type="project" value="UniProtKB-UniRule"/>
</dbReference>
<dbReference type="GO" id="GO:0005829">
    <property type="term" value="C:cytosol"/>
    <property type="evidence" value="ECO:0007669"/>
    <property type="project" value="TreeGrafter"/>
</dbReference>
<gene>
    <name evidence="5" type="primary">kdsB</name>
    <name evidence="6" type="ORF">BXY39_0966</name>
</gene>
<keyword evidence="3 5" id="KW-0548">Nucleotidyltransferase</keyword>
<keyword evidence="7" id="KW-1185">Reference proteome</keyword>
<dbReference type="NCBIfam" id="TIGR00466">
    <property type="entry name" value="kdsB"/>
    <property type="match status" value="1"/>
</dbReference>
<dbReference type="HAMAP" id="MF_00057">
    <property type="entry name" value="KdsB"/>
    <property type="match status" value="1"/>
</dbReference>
<dbReference type="FunFam" id="3.90.550.10:FF:000011">
    <property type="entry name" value="3-deoxy-manno-octulosonate cytidylyltransferase"/>
    <property type="match status" value="1"/>
</dbReference>
<dbReference type="PANTHER" id="PTHR42866">
    <property type="entry name" value="3-DEOXY-MANNO-OCTULOSONATE CYTIDYLYLTRANSFERASE"/>
    <property type="match status" value="1"/>
</dbReference>
<evidence type="ECO:0000313" key="6">
    <source>
        <dbReference type="EMBL" id="RMB12470.1"/>
    </source>
</evidence>
<dbReference type="GO" id="GO:0008690">
    <property type="term" value="F:3-deoxy-manno-octulosonate cytidylyltransferase activity"/>
    <property type="evidence" value="ECO:0007669"/>
    <property type="project" value="UniProtKB-UniRule"/>
</dbReference>
<dbReference type="Pfam" id="PF02348">
    <property type="entry name" value="CTP_transf_3"/>
    <property type="match status" value="1"/>
</dbReference>
<dbReference type="EMBL" id="REFR01000009">
    <property type="protein sequence ID" value="RMB12470.1"/>
    <property type="molecule type" value="Genomic_DNA"/>
</dbReference>
<evidence type="ECO:0000256" key="4">
    <source>
        <dbReference type="ARBA" id="ARBA00022985"/>
    </source>
</evidence>
<evidence type="ECO:0000313" key="7">
    <source>
        <dbReference type="Proteomes" id="UP000271227"/>
    </source>
</evidence>
<comment type="catalytic activity">
    <reaction evidence="5">
        <text>3-deoxy-alpha-D-manno-oct-2-ulosonate + CTP = CMP-3-deoxy-beta-D-manno-octulosonate + diphosphate</text>
        <dbReference type="Rhea" id="RHEA:23448"/>
        <dbReference type="ChEBI" id="CHEBI:33019"/>
        <dbReference type="ChEBI" id="CHEBI:37563"/>
        <dbReference type="ChEBI" id="CHEBI:85986"/>
        <dbReference type="ChEBI" id="CHEBI:85987"/>
        <dbReference type="EC" id="2.7.7.38"/>
    </reaction>
</comment>
<accession>A0A3M0CV50</accession>
<evidence type="ECO:0000256" key="1">
    <source>
        <dbReference type="ARBA" id="ARBA00004370"/>
    </source>
</evidence>
<protein>
    <recommendedName>
        <fullName evidence="5">3-deoxy-manno-octulosonate cytidylyltransferase</fullName>
        <ecNumber evidence="5">2.7.7.38</ecNumber>
    </recommendedName>
    <alternativeName>
        <fullName evidence="5">CMP-2-keto-3-deoxyoctulosonic acid synthase</fullName>
        <shortName evidence="5">CKS</shortName>
        <shortName evidence="5">CMP-KDO synthase</shortName>
    </alternativeName>
</protein>
<dbReference type="InterPro" id="IPR003329">
    <property type="entry name" value="Cytidylyl_trans"/>
</dbReference>
<dbReference type="EC" id="2.7.7.38" evidence="5"/>
<dbReference type="Proteomes" id="UP000271227">
    <property type="component" value="Unassembled WGS sequence"/>
</dbReference>
<reference evidence="6 7" key="1">
    <citation type="submission" date="2018-10" db="EMBL/GenBank/DDBJ databases">
        <title>Genomic Encyclopedia of Archaeal and Bacterial Type Strains, Phase II (KMG-II): from individual species to whole genera.</title>
        <authorList>
            <person name="Goeker M."/>
        </authorList>
    </citation>
    <scope>NUCLEOTIDE SEQUENCE [LARGE SCALE GENOMIC DNA]</scope>
    <source>
        <strain evidence="6 7">DSM 25217</strain>
    </source>
</reference>
<dbReference type="AlphaFoldDB" id="A0A3M0CV50"/>
<comment type="pathway">
    <text evidence="5">Nucleotide-sugar biosynthesis; CMP-3-deoxy-D-manno-octulosonate biosynthesis; CMP-3-deoxy-D-manno-octulosonate from 3-deoxy-D-manno-octulosonate and CTP: step 1/1.</text>
</comment>
<proteinExistence type="inferred from homology"/>
<comment type="caution">
    <text evidence="6">The sequence shown here is derived from an EMBL/GenBank/DDBJ whole genome shotgun (WGS) entry which is preliminary data.</text>
</comment>
<comment type="similarity">
    <text evidence="5">Belongs to the KdsB family.</text>
</comment>
<dbReference type="CDD" id="cd02517">
    <property type="entry name" value="CMP-KDO-Synthetase"/>
    <property type="match status" value="1"/>
</dbReference>
<keyword evidence="2 5" id="KW-0808">Transferase</keyword>
<comment type="subcellular location">
    <subcellularLocation>
        <location evidence="5">Cytoplasm</location>
    </subcellularLocation>
    <subcellularLocation>
        <location evidence="1">Membrane</location>
    </subcellularLocation>
</comment>
<dbReference type="NCBIfam" id="NF003950">
    <property type="entry name" value="PRK05450.1-3"/>
    <property type="match status" value="1"/>
</dbReference>